<reference evidence="1 2" key="1">
    <citation type="submission" date="2014-04" db="EMBL/GenBank/DDBJ databases">
        <authorList>
            <consortium name="DOE Joint Genome Institute"/>
            <person name="Kuo A."/>
            <person name="Tarkka M."/>
            <person name="Buscot F."/>
            <person name="Kohler A."/>
            <person name="Nagy L.G."/>
            <person name="Floudas D."/>
            <person name="Copeland A."/>
            <person name="Barry K.W."/>
            <person name="Cichocki N."/>
            <person name="Veneault-Fourrey C."/>
            <person name="LaButti K."/>
            <person name="Lindquist E.A."/>
            <person name="Lipzen A."/>
            <person name="Lundell T."/>
            <person name="Morin E."/>
            <person name="Murat C."/>
            <person name="Sun H."/>
            <person name="Tunlid A."/>
            <person name="Henrissat B."/>
            <person name="Grigoriev I.V."/>
            <person name="Hibbett D.S."/>
            <person name="Martin F."/>
            <person name="Nordberg H.P."/>
            <person name="Cantor M.N."/>
            <person name="Hua S.X."/>
        </authorList>
    </citation>
    <scope>NUCLEOTIDE SEQUENCE [LARGE SCALE GENOMIC DNA]</scope>
    <source>
        <strain evidence="1 2">F 1598</strain>
    </source>
</reference>
<sequence>MPPQEGCDPCEKTHNVDARSSNLSKVDGSQFNGSPVVINNITNVAIISFSSKSDVTVVILICFFLGDTGSRMLRWADTSLNS</sequence>
<protein>
    <submittedName>
        <fullName evidence="1">Uncharacterized protein</fullName>
    </submittedName>
</protein>
<evidence type="ECO:0000313" key="2">
    <source>
        <dbReference type="Proteomes" id="UP000054166"/>
    </source>
</evidence>
<evidence type="ECO:0000313" key="1">
    <source>
        <dbReference type="EMBL" id="KIM88252.1"/>
    </source>
</evidence>
<dbReference type="AlphaFoldDB" id="A0A0C3CEU1"/>
<accession>A0A0C3CEU1</accession>
<dbReference type="HOGENOM" id="CLU_2559066_0_0_1"/>
<gene>
    <name evidence="1" type="ORF">PILCRDRAFT_814161</name>
</gene>
<organism evidence="1 2">
    <name type="scientific">Piloderma croceum (strain F 1598)</name>
    <dbReference type="NCBI Taxonomy" id="765440"/>
    <lineage>
        <taxon>Eukaryota</taxon>
        <taxon>Fungi</taxon>
        <taxon>Dikarya</taxon>
        <taxon>Basidiomycota</taxon>
        <taxon>Agaricomycotina</taxon>
        <taxon>Agaricomycetes</taxon>
        <taxon>Agaricomycetidae</taxon>
        <taxon>Atheliales</taxon>
        <taxon>Atheliaceae</taxon>
        <taxon>Piloderma</taxon>
    </lineage>
</organism>
<dbReference type="EMBL" id="KN832977">
    <property type="protein sequence ID" value="KIM88252.1"/>
    <property type="molecule type" value="Genomic_DNA"/>
</dbReference>
<name>A0A0C3CEU1_PILCF</name>
<dbReference type="InParanoid" id="A0A0C3CEU1"/>
<proteinExistence type="predicted"/>
<keyword evidence="2" id="KW-1185">Reference proteome</keyword>
<reference evidence="2" key="2">
    <citation type="submission" date="2015-01" db="EMBL/GenBank/DDBJ databases">
        <title>Evolutionary Origins and Diversification of the Mycorrhizal Mutualists.</title>
        <authorList>
            <consortium name="DOE Joint Genome Institute"/>
            <consortium name="Mycorrhizal Genomics Consortium"/>
            <person name="Kohler A."/>
            <person name="Kuo A."/>
            <person name="Nagy L.G."/>
            <person name="Floudas D."/>
            <person name="Copeland A."/>
            <person name="Barry K.W."/>
            <person name="Cichocki N."/>
            <person name="Veneault-Fourrey C."/>
            <person name="LaButti K."/>
            <person name="Lindquist E.A."/>
            <person name="Lipzen A."/>
            <person name="Lundell T."/>
            <person name="Morin E."/>
            <person name="Murat C."/>
            <person name="Riley R."/>
            <person name="Ohm R."/>
            <person name="Sun H."/>
            <person name="Tunlid A."/>
            <person name="Henrissat B."/>
            <person name="Grigoriev I.V."/>
            <person name="Hibbett D.S."/>
            <person name="Martin F."/>
        </authorList>
    </citation>
    <scope>NUCLEOTIDE SEQUENCE [LARGE SCALE GENOMIC DNA]</scope>
    <source>
        <strain evidence="2">F 1598</strain>
    </source>
</reference>
<dbReference type="Proteomes" id="UP000054166">
    <property type="component" value="Unassembled WGS sequence"/>
</dbReference>